<comment type="caution">
    <text evidence="3">The sequence shown here is derived from an EMBL/GenBank/DDBJ whole genome shotgun (WGS) entry which is preliminary data.</text>
</comment>
<gene>
    <name evidence="3" type="ORF">CTEN210_06118</name>
</gene>
<evidence type="ECO:0000313" key="4">
    <source>
        <dbReference type="Proteomes" id="UP001054902"/>
    </source>
</evidence>
<proteinExistence type="predicted"/>
<evidence type="ECO:0000259" key="2">
    <source>
        <dbReference type="PROSITE" id="PS51670"/>
    </source>
</evidence>
<accession>A0AAD3CPF8</accession>
<feature type="chain" id="PRO_5041946605" description="ShKT domain-containing protein" evidence="1">
    <location>
        <begin position="17"/>
        <end position="127"/>
    </location>
</feature>
<evidence type="ECO:0000313" key="3">
    <source>
        <dbReference type="EMBL" id="GFH49642.1"/>
    </source>
</evidence>
<dbReference type="EMBL" id="BLLK01000038">
    <property type="protein sequence ID" value="GFH49642.1"/>
    <property type="molecule type" value="Genomic_DNA"/>
</dbReference>
<evidence type="ECO:0000256" key="1">
    <source>
        <dbReference type="SAM" id="SignalP"/>
    </source>
</evidence>
<sequence>MKSCLLFLLLIPSCAGITFGGSGMNLLCINNNSFNWIHEGEVKGCNWLKEQSNKFRYDICADEIIRKACPTSCGLCCENDFFFRISIDGENRDCSWINKSSSKKSEYCGREDVRMLVHKFVIAANEK</sequence>
<keyword evidence="1" id="KW-0732">Signal</keyword>
<dbReference type="InterPro" id="IPR003582">
    <property type="entry name" value="ShKT_dom"/>
</dbReference>
<name>A0AAD3CPF8_9STRA</name>
<dbReference type="PROSITE" id="PS51670">
    <property type="entry name" value="SHKT"/>
    <property type="match status" value="1"/>
</dbReference>
<keyword evidence="4" id="KW-1185">Reference proteome</keyword>
<protein>
    <recommendedName>
        <fullName evidence="2">ShKT domain-containing protein</fullName>
    </recommendedName>
</protein>
<reference evidence="3 4" key="1">
    <citation type="journal article" date="2021" name="Sci. Rep.">
        <title>The genome of the diatom Chaetoceros tenuissimus carries an ancient integrated fragment of an extant virus.</title>
        <authorList>
            <person name="Hongo Y."/>
            <person name="Kimura K."/>
            <person name="Takaki Y."/>
            <person name="Yoshida Y."/>
            <person name="Baba S."/>
            <person name="Kobayashi G."/>
            <person name="Nagasaki K."/>
            <person name="Hano T."/>
            <person name="Tomaru Y."/>
        </authorList>
    </citation>
    <scope>NUCLEOTIDE SEQUENCE [LARGE SCALE GENOMIC DNA]</scope>
    <source>
        <strain evidence="3 4">NIES-3715</strain>
    </source>
</reference>
<organism evidence="3 4">
    <name type="scientific">Chaetoceros tenuissimus</name>
    <dbReference type="NCBI Taxonomy" id="426638"/>
    <lineage>
        <taxon>Eukaryota</taxon>
        <taxon>Sar</taxon>
        <taxon>Stramenopiles</taxon>
        <taxon>Ochrophyta</taxon>
        <taxon>Bacillariophyta</taxon>
        <taxon>Coscinodiscophyceae</taxon>
        <taxon>Chaetocerotophycidae</taxon>
        <taxon>Chaetocerotales</taxon>
        <taxon>Chaetocerotaceae</taxon>
        <taxon>Chaetoceros</taxon>
    </lineage>
</organism>
<dbReference type="AlphaFoldDB" id="A0AAD3CPF8"/>
<dbReference type="Proteomes" id="UP001054902">
    <property type="component" value="Unassembled WGS sequence"/>
</dbReference>
<feature type="signal peptide" evidence="1">
    <location>
        <begin position="1"/>
        <end position="16"/>
    </location>
</feature>
<feature type="domain" description="ShKT" evidence="2">
    <location>
        <begin position="28"/>
        <end position="76"/>
    </location>
</feature>